<name>A0A8T1XCX9_ARASU</name>
<dbReference type="AlphaFoldDB" id="A0A8T1XCX9"/>
<feature type="domain" description="Integrase catalytic" evidence="2">
    <location>
        <begin position="66"/>
        <end position="236"/>
    </location>
</feature>
<dbReference type="InterPro" id="IPR001584">
    <property type="entry name" value="Integrase_cat-core"/>
</dbReference>
<gene>
    <name evidence="3" type="ORF">ISN44_Un115g000040</name>
</gene>
<keyword evidence="4" id="KW-1185">Reference proteome</keyword>
<accession>A0A8T1XCX9</accession>
<evidence type="ECO:0000256" key="1">
    <source>
        <dbReference type="SAM" id="MobiDB-lite"/>
    </source>
</evidence>
<dbReference type="PROSITE" id="PS50994">
    <property type="entry name" value="INTEGRASE"/>
    <property type="match status" value="1"/>
</dbReference>
<evidence type="ECO:0000313" key="4">
    <source>
        <dbReference type="Proteomes" id="UP000694251"/>
    </source>
</evidence>
<dbReference type="Proteomes" id="UP000694251">
    <property type="component" value="Unassembled WGS sequence"/>
</dbReference>
<dbReference type="PANTHER" id="PTHR48475:SF2">
    <property type="entry name" value="RIBONUCLEASE H"/>
    <property type="match status" value="1"/>
</dbReference>
<proteinExistence type="predicted"/>
<feature type="region of interest" description="Disordered" evidence="1">
    <location>
        <begin position="1"/>
        <end position="39"/>
    </location>
</feature>
<evidence type="ECO:0000313" key="3">
    <source>
        <dbReference type="EMBL" id="KAG7529904.1"/>
    </source>
</evidence>
<dbReference type="PANTHER" id="PTHR48475">
    <property type="entry name" value="RIBONUCLEASE H"/>
    <property type="match status" value="1"/>
</dbReference>
<protein>
    <submittedName>
        <fullName evidence="3">Ribonuclease H-like superfamily</fullName>
    </submittedName>
</protein>
<dbReference type="OrthoDB" id="1113812at2759"/>
<reference evidence="3 4" key="1">
    <citation type="submission" date="2020-12" db="EMBL/GenBank/DDBJ databases">
        <title>Concerted genomic and epigenomic changes stabilize Arabidopsis allopolyploids.</title>
        <authorList>
            <person name="Chen Z."/>
        </authorList>
    </citation>
    <scope>NUCLEOTIDE SEQUENCE [LARGE SCALE GENOMIC DNA]</scope>
    <source>
        <strain evidence="3">As9502</strain>
        <tissue evidence="3">Leaf</tissue>
    </source>
</reference>
<comment type="caution">
    <text evidence="3">The sequence shown here is derived from an EMBL/GenBank/DDBJ whole genome shotgun (WGS) entry which is preliminary data.</text>
</comment>
<organism evidence="3 4">
    <name type="scientific">Arabidopsis suecica</name>
    <name type="common">Swedish thale-cress</name>
    <name type="synonym">Cardaminopsis suecica</name>
    <dbReference type="NCBI Taxonomy" id="45249"/>
    <lineage>
        <taxon>Eukaryota</taxon>
        <taxon>Viridiplantae</taxon>
        <taxon>Streptophyta</taxon>
        <taxon>Embryophyta</taxon>
        <taxon>Tracheophyta</taxon>
        <taxon>Spermatophyta</taxon>
        <taxon>Magnoliopsida</taxon>
        <taxon>eudicotyledons</taxon>
        <taxon>Gunneridae</taxon>
        <taxon>Pentapetalae</taxon>
        <taxon>rosids</taxon>
        <taxon>malvids</taxon>
        <taxon>Brassicales</taxon>
        <taxon>Brassicaceae</taxon>
        <taxon>Camelineae</taxon>
        <taxon>Arabidopsis</taxon>
    </lineage>
</organism>
<evidence type="ECO:0000259" key="2">
    <source>
        <dbReference type="PROSITE" id="PS50994"/>
    </source>
</evidence>
<dbReference type="GO" id="GO:0015074">
    <property type="term" value="P:DNA integration"/>
    <property type="evidence" value="ECO:0007669"/>
    <property type="project" value="InterPro"/>
</dbReference>
<dbReference type="EMBL" id="JAEFBJ010000115">
    <property type="protein sequence ID" value="KAG7529904.1"/>
    <property type="molecule type" value="Genomic_DNA"/>
</dbReference>
<sequence>MRKQLEAQANNLELQQLDDEEKIPEAAPPAADEDLAGLNNPEVPDNQIPHDLGADWREPIRNYILNGVLPADKWEARKLKATCARFCVVDGILYRRVISAPDAICIFGEQTRTVIKGIHDRTCGNHSGGRSLAFKVKKHGLPYEIVTNNGPQFISEQFETFCAEWQIRLSRSTPRYPQGSGQAEAMNKTIISNLKKKLSEYKGAWFGELQNVLWAIRTTPRRATGETPFALVHGMEVVIPAEIKVPSTRRI</sequence>